<dbReference type="RefSeq" id="WP_247630525.1">
    <property type="nucleotide sequence ID" value="NZ_JAHWXN010000001.1"/>
</dbReference>
<evidence type="ECO:0000256" key="2">
    <source>
        <dbReference type="ARBA" id="ARBA00022801"/>
    </source>
</evidence>
<dbReference type="SUPFAM" id="SSF52540">
    <property type="entry name" value="P-loop containing nucleoside triphosphate hydrolases"/>
    <property type="match status" value="1"/>
</dbReference>
<dbReference type="InterPro" id="IPR000212">
    <property type="entry name" value="DNA_helicase_UvrD/REP"/>
</dbReference>
<evidence type="ECO:0000256" key="3">
    <source>
        <dbReference type="ARBA" id="ARBA00022806"/>
    </source>
</evidence>
<reference evidence="8 9" key="1">
    <citation type="submission" date="2021-06" db="EMBL/GenBank/DDBJ databases">
        <title>Genome-based taxonomic framework of Microbacterium strains isolated from marine environment, the description of four new species and reclassification of four preexisting species.</title>
        <authorList>
            <person name="Lee S.D."/>
            <person name="Kim S.-M."/>
            <person name="Byeon Y.-S."/>
            <person name="Yang H.L."/>
            <person name="Kim I.S."/>
        </authorList>
    </citation>
    <scope>NUCLEOTIDE SEQUENCE [LARGE SCALE GENOMIC DNA]</scope>
    <source>
        <strain evidence="8 9">SSW1-49</strain>
    </source>
</reference>
<dbReference type="PROSITE" id="PS51198">
    <property type="entry name" value="UVRD_HELICASE_ATP_BIND"/>
    <property type="match status" value="1"/>
</dbReference>
<name>A0ABT0FGL5_9MICO</name>
<dbReference type="Gene3D" id="3.40.50.300">
    <property type="entry name" value="P-loop containing nucleotide triphosphate hydrolases"/>
    <property type="match status" value="3"/>
</dbReference>
<evidence type="ECO:0000256" key="6">
    <source>
        <dbReference type="SAM" id="MobiDB-lite"/>
    </source>
</evidence>
<dbReference type="Pfam" id="PF01443">
    <property type="entry name" value="Viral_helicase1"/>
    <property type="match status" value="1"/>
</dbReference>
<evidence type="ECO:0000313" key="9">
    <source>
        <dbReference type="Proteomes" id="UP001300096"/>
    </source>
</evidence>
<dbReference type="InterPro" id="IPR014016">
    <property type="entry name" value="UvrD-like_ATP-bd"/>
</dbReference>
<evidence type="ECO:0000256" key="4">
    <source>
        <dbReference type="ARBA" id="ARBA00022840"/>
    </source>
</evidence>
<organism evidence="8 9">
    <name type="scientific">Microbacterium croceum</name>
    <dbReference type="NCBI Taxonomy" id="2851645"/>
    <lineage>
        <taxon>Bacteria</taxon>
        <taxon>Bacillati</taxon>
        <taxon>Actinomycetota</taxon>
        <taxon>Actinomycetes</taxon>
        <taxon>Micrococcales</taxon>
        <taxon>Microbacteriaceae</taxon>
        <taxon>Microbacterium</taxon>
    </lineage>
</organism>
<evidence type="ECO:0000313" key="8">
    <source>
        <dbReference type="EMBL" id="MCK2037211.1"/>
    </source>
</evidence>
<keyword evidence="3 5" id="KW-0347">Helicase</keyword>
<comment type="caution">
    <text evidence="8">The sequence shown here is derived from an EMBL/GenBank/DDBJ whole genome shotgun (WGS) entry which is preliminary data.</text>
</comment>
<evidence type="ECO:0000259" key="7">
    <source>
        <dbReference type="PROSITE" id="PS51198"/>
    </source>
</evidence>
<feature type="region of interest" description="Disordered" evidence="6">
    <location>
        <begin position="43"/>
        <end position="63"/>
    </location>
</feature>
<keyword evidence="4 5" id="KW-0067">ATP-binding</keyword>
<dbReference type="InterPro" id="IPR027351">
    <property type="entry name" value="(+)RNA_virus_helicase_core_dom"/>
</dbReference>
<feature type="binding site" evidence="5">
    <location>
        <begin position="216"/>
        <end position="223"/>
    </location>
    <ligand>
        <name>ATP</name>
        <dbReference type="ChEBI" id="CHEBI:30616"/>
    </ligand>
</feature>
<gene>
    <name evidence="8" type="ORF">KZC51_13840</name>
</gene>
<dbReference type="NCBIfam" id="NF041254">
    <property type="entry name" value="motor_HelR"/>
    <property type="match status" value="1"/>
</dbReference>
<dbReference type="Proteomes" id="UP001300096">
    <property type="component" value="Unassembled WGS sequence"/>
</dbReference>
<dbReference type="InterPro" id="IPR027417">
    <property type="entry name" value="P-loop_NTPase"/>
</dbReference>
<dbReference type="EMBL" id="JAHWXN010000001">
    <property type="protein sequence ID" value="MCK2037211.1"/>
    <property type="molecule type" value="Genomic_DNA"/>
</dbReference>
<proteinExistence type="predicted"/>
<evidence type="ECO:0000256" key="5">
    <source>
        <dbReference type="PROSITE-ProRule" id="PRU00560"/>
    </source>
</evidence>
<accession>A0ABT0FGL5</accession>
<protein>
    <submittedName>
        <fullName evidence="8">AAA family ATPase</fullName>
    </submittedName>
</protein>
<keyword evidence="1 5" id="KW-0547">Nucleotide-binding</keyword>
<feature type="domain" description="UvrD-like helicase ATP-binding" evidence="7">
    <location>
        <begin position="195"/>
        <end position="596"/>
    </location>
</feature>
<evidence type="ECO:0000256" key="1">
    <source>
        <dbReference type="ARBA" id="ARBA00022741"/>
    </source>
</evidence>
<keyword evidence="2 5" id="KW-0378">Hydrolase</keyword>
<sequence length="714" mass="78389">MPTTPLDPFHLPPSSRGKSASVLIDADRAHFLRIAHALQSQREETESRLSAARQTHAGTGGTAVDRDLEIRRLSGRLRLLDRFGLDLCLGRMTPSDGSTPLYIGRSGLAADDGSRLLVDWRTPAAEPYFAATMADPRGFSSRRRYRWSDGRITDYWDEALTPEGLSDTDALDDQSAFIASLGFDRSARMRDVLSTIQADQDAIIRTPSRGTLVVDGGPGTGKTVVALHRAAHLLYAEPRLTHGGGGMLLVGPNAHYLSYVEDVLPSLGEDSVRLSTLRDLVPEGRDAVAEKVPRVAHLKATLDPVAMIDAAAAVHERPPQRALRLESPWADLWLGREEWAEAFSAADTSSAHNDARDEVWEELLETLSDQIDDDDAPPHAVRRWLRQDEELTGTFVRAWPLLSPASIVRRFWSDPDFLARCAPSLTAEEIAILQRETHEAWTVADLPFLDAARRRIGDPEATRAEHRRQAVIASAQDQMSHVVDHLIEDDDSEMKVMSILKGQDARNVLTGVDTPPLSPPDELAGPFAHIVIDEAQELSDAEWRMLLARCPSRSLTIVGDRAQTRHGFTQSWAERLERVGIREVRVAHLGVNYRTPVEVMTVAAPVIRAAIPDANVPRSVRESGIPVREATTTGLEGILDDWLATHAQGIACVIGAPSFTPTARVRALTPEGAKGLEFDLVILVDPEQFGDGVTGAVDRYVAMTRATQELVILH</sequence>
<dbReference type="PANTHER" id="PTHR11070">
    <property type="entry name" value="UVRD / RECB / PCRA DNA HELICASE FAMILY MEMBER"/>
    <property type="match status" value="1"/>
</dbReference>
<dbReference type="PANTHER" id="PTHR11070:SF45">
    <property type="entry name" value="DNA 3'-5' HELICASE"/>
    <property type="match status" value="1"/>
</dbReference>
<keyword evidence="9" id="KW-1185">Reference proteome</keyword>